<gene>
    <name evidence="1" type="ORF">H8R02_15795</name>
</gene>
<dbReference type="EMBL" id="JACORU010000005">
    <property type="protein sequence ID" value="MBC5765932.1"/>
    <property type="molecule type" value="Genomic_DNA"/>
</dbReference>
<keyword evidence="2" id="KW-1185">Reference proteome</keyword>
<dbReference type="Proteomes" id="UP000596827">
    <property type="component" value="Unassembled WGS sequence"/>
</dbReference>
<evidence type="ECO:0000313" key="1">
    <source>
        <dbReference type="EMBL" id="MBC5765932.1"/>
    </source>
</evidence>
<organism evidence="1 2">
    <name type="scientific">Ramlibacter albus</name>
    <dbReference type="NCBI Taxonomy" id="2079448"/>
    <lineage>
        <taxon>Bacteria</taxon>
        <taxon>Pseudomonadati</taxon>
        <taxon>Pseudomonadota</taxon>
        <taxon>Betaproteobacteria</taxon>
        <taxon>Burkholderiales</taxon>
        <taxon>Comamonadaceae</taxon>
        <taxon>Ramlibacter</taxon>
    </lineage>
</organism>
<reference evidence="1" key="1">
    <citation type="submission" date="2020-08" db="EMBL/GenBank/DDBJ databases">
        <title>Ramlibacter sp. GTP1 16S ribosomal RNA gene genome sequencing and assembly.</title>
        <authorList>
            <person name="Kang M."/>
        </authorList>
    </citation>
    <scope>NUCLEOTIDE SEQUENCE</scope>
    <source>
        <strain evidence="1">GTP1</strain>
    </source>
</reference>
<evidence type="ECO:0000313" key="2">
    <source>
        <dbReference type="Proteomes" id="UP000596827"/>
    </source>
</evidence>
<accession>A0A923MBC1</accession>
<protein>
    <submittedName>
        <fullName evidence="1">Uncharacterized protein</fullName>
    </submittedName>
</protein>
<sequence>MFEQTGSSAPASFAEQLVTVDLPQLEDQVALRFERVVRAVIRRELGECPAAQAALESCSLVKNGVTMVLRLDRESDAMSVFADLGAPPDCLDHAGALGKLLEMNLHNTHPGVLFGRNRDSGRLVAFMRCHMFALDDEGEVCIGCLELLSRTVQAVRTW</sequence>
<name>A0A923MBC1_9BURK</name>
<comment type="caution">
    <text evidence="1">The sequence shown here is derived from an EMBL/GenBank/DDBJ whole genome shotgun (WGS) entry which is preliminary data.</text>
</comment>
<dbReference type="AlphaFoldDB" id="A0A923MBC1"/>
<proteinExistence type="predicted"/>
<dbReference type="RefSeq" id="WP_187082397.1">
    <property type="nucleotide sequence ID" value="NZ_JACORU010000005.1"/>
</dbReference>
<dbReference type="Gene3D" id="3.30.1460.10">
    <property type="match status" value="1"/>
</dbReference>